<reference evidence="1 2" key="1">
    <citation type="submission" date="2014-04" db="EMBL/GenBank/DDBJ databases">
        <authorList>
            <consortium name="DOE Joint Genome Institute"/>
            <person name="Kuo A."/>
            <person name="Kohler A."/>
            <person name="Jargeat P."/>
            <person name="Nagy L.G."/>
            <person name="Floudas D."/>
            <person name="Copeland A."/>
            <person name="Barry K.W."/>
            <person name="Cichocki N."/>
            <person name="Veneault-Fourrey C."/>
            <person name="LaButti K."/>
            <person name="Lindquist E.A."/>
            <person name="Lipzen A."/>
            <person name="Lundell T."/>
            <person name="Morin E."/>
            <person name="Murat C."/>
            <person name="Sun H."/>
            <person name="Tunlid A."/>
            <person name="Henrissat B."/>
            <person name="Grigoriev I.V."/>
            <person name="Hibbett D.S."/>
            <person name="Martin F."/>
            <person name="Nordberg H.P."/>
            <person name="Cantor M.N."/>
            <person name="Hua S.X."/>
        </authorList>
    </citation>
    <scope>NUCLEOTIDE SEQUENCE [LARGE SCALE GENOMIC DNA]</scope>
    <source>
        <strain evidence="1 2">Ve08.2h10</strain>
    </source>
</reference>
<feature type="non-terminal residue" evidence="1">
    <location>
        <position position="1"/>
    </location>
</feature>
<dbReference type="OrthoDB" id="10432451at2759"/>
<keyword evidence="2" id="KW-1185">Reference proteome</keyword>
<evidence type="ECO:0000313" key="2">
    <source>
        <dbReference type="Proteomes" id="UP000054538"/>
    </source>
</evidence>
<dbReference type="AlphaFoldDB" id="A0A0D0BXT6"/>
<gene>
    <name evidence="1" type="ORF">PAXRUDRAFT_171211</name>
</gene>
<evidence type="ECO:0000313" key="1">
    <source>
        <dbReference type="EMBL" id="KIK75957.1"/>
    </source>
</evidence>
<proteinExistence type="predicted"/>
<protein>
    <submittedName>
        <fullName evidence="1">Uncharacterized protein</fullName>
    </submittedName>
</protein>
<sequence>TVEGHEWRHDPSEYRKRALLIYQGKIHMDWHKTISMPDSLSLLPLEQERLRTFHQELLDNAYTSKIEAMNVISQILYIRLTN</sequence>
<dbReference type="EMBL" id="KN827755">
    <property type="protein sequence ID" value="KIK75957.1"/>
    <property type="molecule type" value="Genomic_DNA"/>
</dbReference>
<accession>A0A0D0BXT6</accession>
<reference evidence="2" key="2">
    <citation type="submission" date="2015-01" db="EMBL/GenBank/DDBJ databases">
        <title>Evolutionary Origins and Diversification of the Mycorrhizal Mutualists.</title>
        <authorList>
            <consortium name="DOE Joint Genome Institute"/>
            <consortium name="Mycorrhizal Genomics Consortium"/>
            <person name="Kohler A."/>
            <person name="Kuo A."/>
            <person name="Nagy L.G."/>
            <person name="Floudas D."/>
            <person name="Copeland A."/>
            <person name="Barry K.W."/>
            <person name="Cichocki N."/>
            <person name="Veneault-Fourrey C."/>
            <person name="LaButti K."/>
            <person name="Lindquist E.A."/>
            <person name="Lipzen A."/>
            <person name="Lundell T."/>
            <person name="Morin E."/>
            <person name="Murat C."/>
            <person name="Riley R."/>
            <person name="Ohm R."/>
            <person name="Sun H."/>
            <person name="Tunlid A."/>
            <person name="Henrissat B."/>
            <person name="Grigoriev I.V."/>
            <person name="Hibbett D.S."/>
            <person name="Martin F."/>
        </authorList>
    </citation>
    <scope>NUCLEOTIDE SEQUENCE [LARGE SCALE GENOMIC DNA]</scope>
    <source>
        <strain evidence="2">Ve08.2h10</strain>
    </source>
</reference>
<dbReference type="Proteomes" id="UP000054538">
    <property type="component" value="Unassembled WGS sequence"/>
</dbReference>
<name>A0A0D0BXT6_9AGAM</name>
<dbReference type="InParanoid" id="A0A0D0BXT6"/>
<organism evidence="1 2">
    <name type="scientific">Paxillus rubicundulus Ve08.2h10</name>
    <dbReference type="NCBI Taxonomy" id="930991"/>
    <lineage>
        <taxon>Eukaryota</taxon>
        <taxon>Fungi</taxon>
        <taxon>Dikarya</taxon>
        <taxon>Basidiomycota</taxon>
        <taxon>Agaricomycotina</taxon>
        <taxon>Agaricomycetes</taxon>
        <taxon>Agaricomycetidae</taxon>
        <taxon>Boletales</taxon>
        <taxon>Paxilineae</taxon>
        <taxon>Paxillaceae</taxon>
        <taxon>Paxillus</taxon>
    </lineage>
</organism>
<dbReference type="HOGENOM" id="CLU_2596630_0_0_1"/>